<reference evidence="2 3" key="1">
    <citation type="submission" date="2020-05" db="EMBL/GenBank/DDBJ databases">
        <title>Identification and distribution of gene clusters putatively required for synthesis of sphingolipid metabolism inhibitors in phylogenetically diverse species of the filamentous fungus Fusarium.</title>
        <authorList>
            <person name="Kim H.-S."/>
            <person name="Busman M."/>
            <person name="Brown D.W."/>
            <person name="Divon H."/>
            <person name="Uhlig S."/>
            <person name="Proctor R.H."/>
        </authorList>
    </citation>
    <scope>NUCLEOTIDE SEQUENCE [LARGE SCALE GENOMIC DNA]</scope>
    <source>
        <strain evidence="2 3">NRRL 25311</strain>
    </source>
</reference>
<comment type="caution">
    <text evidence="2">The sequence shown here is derived from an EMBL/GenBank/DDBJ whole genome shotgun (WGS) entry which is preliminary data.</text>
</comment>
<gene>
    <name evidence="2" type="ORF">FDENT_7764</name>
</gene>
<feature type="region of interest" description="Disordered" evidence="1">
    <location>
        <begin position="181"/>
        <end position="229"/>
    </location>
</feature>
<dbReference type="EMBL" id="JAAOAK010000221">
    <property type="protein sequence ID" value="KAF5682277.1"/>
    <property type="molecule type" value="Genomic_DNA"/>
</dbReference>
<protein>
    <submittedName>
        <fullName evidence="2">Uncharacterized protein</fullName>
    </submittedName>
</protein>
<feature type="compositionally biased region" description="Basic and acidic residues" evidence="1">
    <location>
        <begin position="198"/>
        <end position="214"/>
    </location>
</feature>
<dbReference type="AlphaFoldDB" id="A0A8H5X096"/>
<keyword evidence="3" id="KW-1185">Reference proteome</keyword>
<proteinExistence type="predicted"/>
<organism evidence="2 3">
    <name type="scientific">Fusarium denticulatum</name>
    <dbReference type="NCBI Taxonomy" id="48507"/>
    <lineage>
        <taxon>Eukaryota</taxon>
        <taxon>Fungi</taxon>
        <taxon>Dikarya</taxon>
        <taxon>Ascomycota</taxon>
        <taxon>Pezizomycotina</taxon>
        <taxon>Sordariomycetes</taxon>
        <taxon>Hypocreomycetidae</taxon>
        <taxon>Hypocreales</taxon>
        <taxon>Nectriaceae</taxon>
        <taxon>Fusarium</taxon>
        <taxon>Fusarium fujikuroi species complex</taxon>
    </lineage>
</organism>
<evidence type="ECO:0000313" key="2">
    <source>
        <dbReference type="EMBL" id="KAF5682277.1"/>
    </source>
</evidence>
<name>A0A8H5X096_9HYPO</name>
<evidence type="ECO:0000313" key="3">
    <source>
        <dbReference type="Proteomes" id="UP000562682"/>
    </source>
</evidence>
<evidence type="ECO:0000256" key="1">
    <source>
        <dbReference type="SAM" id="MobiDB-lite"/>
    </source>
</evidence>
<dbReference type="Proteomes" id="UP000562682">
    <property type="component" value="Unassembled WGS sequence"/>
</dbReference>
<sequence length="246" mass="28241">MASRQNLCHTLRYTLGLRDLQDVSQLAQVSQNLLEQRFAATPHNFTVKSMGRIYMRWLLHQEFTIEERLQSQVVEQWVSFVDSWGLSLEFAITLWAKSNGEDTELDEGKKQRREKRNSLRHEIEHQFLKFKKPEPIPGSRSVGAVPLQRDYNIKTRGQIRKLDEYNNAKTKSALENWPTKDIPFSSIETAANTDTEAEETRSSDTREEHEDAPAKKKARLDAAGGNSPRLVLKGSGTITFRIDLTI</sequence>
<accession>A0A8H5X096</accession>